<keyword evidence="4 8" id="KW-0489">Methyltransferase</keyword>
<sequence>MRRGKLIGLGVGPGDPELLTVKAVRTLERAQAIAFIAAAGRTSRAREIASTYVRPGTRELIVVMPMTQDPETTARAYNQLVTGVIGELGQGNDVVFLCEGDPLLYGSFAHLMARLGNRFACEVIPGITSITAAAAAAQLPLGLYDEPIALIPATVHPTKLRNILQQCDRVVVMKVGRHLEKVKEALAAAGMTENAVLVENATLQDQRVRPLSVVVEQQVPYFSLIIAGRKRPKA</sequence>
<evidence type="ECO:0000256" key="1">
    <source>
        <dbReference type="ARBA" id="ARBA00004953"/>
    </source>
</evidence>
<dbReference type="InterPro" id="IPR006364">
    <property type="entry name" value="CobI/CbiL/CobIJ_dom"/>
</dbReference>
<feature type="domain" description="Tetrapyrrole methylase" evidence="9">
    <location>
        <begin position="5"/>
        <end position="209"/>
    </location>
</feature>
<dbReference type="Gene3D" id="3.40.1010.10">
    <property type="entry name" value="Cobalt-precorrin-4 Transmethylase, Domain 1"/>
    <property type="match status" value="1"/>
</dbReference>
<keyword evidence="5 8" id="KW-0808">Transferase</keyword>
<dbReference type="EC" id="2.1.1.130" evidence="10"/>
<organism evidence="10 11">
    <name type="scientific">Benzoatithermus flavus</name>
    <dbReference type="NCBI Taxonomy" id="3108223"/>
    <lineage>
        <taxon>Bacteria</taxon>
        <taxon>Pseudomonadati</taxon>
        <taxon>Pseudomonadota</taxon>
        <taxon>Alphaproteobacteria</taxon>
        <taxon>Geminicoccales</taxon>
        <taxon>Geminicoccaceae</taxon>
        <taxon>Benzoatithermus</taxon>
    </lineage>
</organism>
<keyword evidence="11" id="KW-1185">Reference proteome</keyword>
<evidence type="ECO:0000256" key="3">
    <source>
        <dbReference type="ARBA" id="ARBA00022573"/>
    </source>
</evidence>
<dbReference type="RefSeq" id="WP_418157421.1">
    <property type="nucleotide sequence ID" value="NZ_JBBLZC010000001.1"/>
</dbReference>
<dbReference type="InterPro" id="IPR014777">
    <property type="entry name" value="4pyrrole_Mease_sub1"/>
</dbReference>
<evidence type="ECO:0000313" key="11">
    <source>
        <dbReference type="Proteomes" id="UP001375743"/>
    </source>
</evidence>
<dbReference type="SUPFAM" id="SSF53790">
    <property type="entry name" value="Tetrapyrrole methylase"/>
    <property type="match status" value="1"/>
</dbReference>
<evidence type="ECO:0000256" key="5">
    <source>
        <dbReference type="ARBA" id="ARBA00022679"/>
    </source>
</evidence>
<protein>
    <submittedName>
        <fullName evidence="10">Precorrin-2 C(20)-methyltransferase</fullName>
        <ecNumber evidence="10">2.1.1.130</ecNumber>
    </submittedName>
</protein>
<name>A0ABU8XK34_9PROT</name>
<dbReference type="PANTHER" id="PTHR43467:SF2">
    <property type="entry name" value="COBALT-PRECORRIN-2 C(20)-METHYLTRANSFERASE"/>
    <property type="match status" value="1"/>
</dbReference>
<gene>
    <name evidence="10" type="primary">cobI</name>
    <name evidence="10" type="ORF">U1T56_00260</name>
</gene>
<dbReference type="GO" id="GO:0032259">
    <property type="term" value="P:methylation"/>
    <property type="evidence" value="ECO:0007669"/>
    <property type="project" value="UniProtKB-KW"/>
</dbReference>
<evidence type="ECO:0000256" key="8">
    <source>
        <dbReference type="RuleBase" id="RU003960"/>
    </source>
</evidence>
<comment type="caution">
    <text evidence="10">The sequence shown here is derived from an EMBL/GenBank/DDBJ whole genome shotgun (WGS) entry which is preliminary data.</text>
</comment>
<evidence type="ECO:0000256" key="7">
    <source>
        <dbReference type="PIRNR" id="PIRNR036427"/>
    </source>
</evidence>
<comment type="similarity">
    <text evidence="2 7 8">Belongs to the precorrin methyltransferase family.</text>
</comment>
<dbReference type="InterPro" id="IPR035996">
    <property type="entry name" value="4pyrrol_Methylase_sf"/>
</dbReference>
<comment type="pathway">
    <text evidence="1">Cofactor biosynthesis; adenosylcobalamin biosynthesis.</text>
</comment>
<evidence type="ECO:0000256" key="2">
    <source>
        <dbReference type="ARBA" id="ARBA00005879"/>
    </source>
</evidence>
<proteinExistence type="inferred from homology"/>
<dbReference type="Gene3D" id="3.30.950.10">
    <property type="entry name" value="Methyltransferase, Cobalt-precorrin-4 Transmethylase, Domain 2"/>
    <property type="match status" value="1"/>
</dbReference>
<evidence type="ECO:0000256" key="4">
    <source>
        <dbReference type="ARBA" id="ARBA00022603"/>
    </source>
</evidence>
<evidence type="ECO:0000259" key="9">
    <source>
        <dbReference type="Pfam" id="PF00590"/>
    </source>
</evidence>
<evidence type="ECO:0000256" key="6">
    <source>
        <dbReference type="ARBA" id="ARBA00022691"/>
    </source>
</evidence>
<reference evidence="10 11" key="1">
    <citation type="submission" date="2024-01" db="EMBL/GenBank/DDBJ databases">
        <title>Multi-omics insights into the function and evolution of sodium benzoate biodegradation pathways in Benzoatithermus flavus gen. nov., sp. nov. from hot spring.</title>
        <authorList>
            <person name="Hu C.-J."/>
            <person name="Li W.-J."/>
        </authorList>
    </citation>
    <scope>NUCLEOTIDE SEQUENCE [LARGE SCALE GENOMIC DNA]</scope>
    <source>
        <strain evidence="10 11">SYSU G07066</strain>
    </source>
</reference>
<dbReference type="PANTHER" id="PTHR43467">
    <property type="entry name" value="COBALT-PRECORRIN-2 C(20)-METHYLTRANSFERASE"/>
    <property type="match status" value="1"/>
</dbReference>
<dbReference type="InterPro" id="IPR014776">
    <property type="entry name" value="4pyrrole_Mease_sub2"/>
</dbReference>
<dbReference type="CDD" id="cd11645">
    <property type="entry name" value="Precorrin_2_C20_MT"/>
    <property type="match status" value="1"/>
</dbReference>
<dbReference type="PIRSF" id="PIRSF036427">
    <property type="entry name" value="Precrrn-2_mtase"/>
    <property type="match status" value="1"/>
</dbReference>
<dbReference type="InterPro" id="IPR012382">
    <property type="entry name" value="CobI/CbiL"/>
</dbReference>
<dbReference type="GO" id="GO:0030788">
    <property type="term" value="F:precorrin-2 C20-methyltransferase activity"/>
    <property type="evidence" value="ECO:0007669"/>
    <property type="project" value="UniProtKB-EC"/>
</dbReference>
<keyword evidence="6" id="KW-0949">S-adenosyl-L-methionine</keyword>
<dbReference type="Pfam" id="PF00590">
    <property type="entry name" value="TP_methylase"/>
    <property type="match status" value="1"/>
</dbReference>
<dbReference type="EMBL" id="JBBLZC010000001">
    <property type="protein sequence ID" value="MEK0081568.1"/>
    <property type="molecule type" value="Genomic_DNA"/>
</dbReference>
<keyword evidence="3" id="KW-0169">Cobalamin biosynthesis</keyword>
<dbReference type="Proteomes" id="UP001375743">
    <property type="component" value="Unassembled WGS sequence"/>
</dbReference>
<evidence type="ECO:0000313" key="10">
    <source>
        <dbReference type="EMBL" id="MEK0081568.1"/>
    </source>
</evidence>
<accession>A0ABU8XK34</accession>
<dbReference type="InterPro" id="IPR000878">
    <property type="entry name" value="4pyrrol_Mease"/>
</dbReference>
<dbReference type="InterPro" id="IPR003043">
    <property type="entry name" value="Uropor_MeTrfase_CS"/>
</dbReference>
<dbReference type="NCBIfam" id="TIGR01467">
    <property type="entry name" value="cobI_cbiL"/>
    <property type="match status" value="1"/>
</dbReference>
<dbReference type="PROSITE" id="PS00840">
    <property type="entry name" value="SUMT_2"/>
    <property type="match status" value="1"/>
</dbReference>